<dbReference type="SUPFAM" id="SSF52096">
    <property type="entry name" value="ClpP/crotonase"/>
    <property type="match status" value="1"/>
</dbReference>
<comment type="caution">
    <text evidence="3">The sequence shown here is derived from an EMBL/GenBank/DDBJ whole genome shotgun (WGS) entry which is preliminary data.</text>
</comment>
<dbReference type="RefSeq" id="WP_205087681.1">
    <property type="nucleotide sequence ID" value="NZ_JACJLA010000006.1"/>
</dbReference>
<dbReference type="CDD" id="cd06558">
    <property type="entry name" value="crotonase-like"/>
    <property type="match status" value="1"/>
</dbReference>
<dbReference type="Proteomes" id="UP000707138">
    <property type="component" value="Unassembled WGS sequence"/>
</dbReference>
<reference evidence="3 4" key="1">
    <citation type="journal article" date="2021" name="Sci. Rep.">
        <title>The distribution of antibiotic resistance genes in chicken gut microbiota commensals.</title>
        <authorList>
            <person name="Juricova H."/>
            <person name="Matiasovicova J."/>
            <person name="Kubasova T."/>
            <person name="Cejkova D."/>
            <person name="Rychlik I."/>
        </authorList>
    </citation>
    <scope>NUCLEOTIDE SEQUENCE [LARGE SCALE GENOMIC DNA]</scope>
    <source>
        <strain evidence="3 4">An537</strain>
    </source>
</reference>
<keyword evidence="4" id="KW-1185">Reference proteome</keyword>
<dbReference type="PANTHER" id="PTHR11941:SF133">
    <property type="entry name" value="1,2-EPOXYPHENYLACETYL-COA ISOMERASE"/>
    <property type="match status" value="1"/>
</dbReference>
<evidence type="ECO:0000313" key="4">
    <source>
        <dbReference type="Proteomes" id="UP000707138"/>
    </source>
</evidence>
<evidence type="ECO:0000313" key="3">
    <source>
        <dbReference type="EMBL" id="MBM6912582.1"/>
    </source>
</evidence>
<dbReference type="InterPro" id="IPR001753">
    <property type="entry name" value="Enoyl-CoA_hydra/iso"/>
</dbReference>
<sequence length="261" mass="27991">MAAVETKVTGHIGYVILNRPESLNAMNGELVEGFHAGLTKLLGDEAVRVIILTGAGRAFCAGGDLAYMETLTEESERQTFIARVGEMALRINRADKPVIAMVNGVTAGAGVNIMLACDMVCAVDSAKFIQSFVNVGLIPDCGGLYFLPRVVGKQRAKELMYTARPVKAEEALALGMVTFLYDSDTLVSETEALATRIAAGSPGAIRAMKHMLAEDTTLEELLAREARVQARRLGGDAYAEGVAAFKEKRSPQFTDDTIDDK</sequence>
<proteinExistence type="inferred from homology"/>
<dbReference type="InterPro" id="IPR029045">
    <property type="entry name" value="ClpP/crotonase-like_dom_sf"/>
</dbReference>
<dbReference type="Pfam" id="PF00378">
    <property type="entry name" value="ECH_1"/>
    <property type="match status" value="1"/>
</dbReference>
<dbReference type="InterPro" id="IPR018376">
    <property type="entry name" value="Enoyl-CoA_hyd/isom_CS"/>
</dbReference>
<evidence type="ECO:0000256" key="2">
    <source>
        <dbReference type="RuleBase" id="RU003707"/>
    </source>
</evidence>
<dbReference type="EMBL" id="JACJLA010000006">
    <property type="protein sequence ID" value="MBM6912582.1"/>
    <property type="molecule type" value="Genomic_DNA"/>
</dbReference>
<evidence type="ECO:0000256" key="1">
    <source>
        <dbReference type="ARBA" id="ARBA00005254"/>
    </source>
</evidence>
<name>A0ABS2GH29_9FIRM</name>
<protein>
    <submittedName>
        <fullName evidence="3">Enoyl-CoA hydratase/isomerase family protein</fullName>
    </submittedName>
</protein>
<accession>A0ABS2GH29</accession>
<dbReference type="PANTHER" id="PTHR11941">
    <property type="entry name" value="ENOYL-COA HYDRATASE-RELATED"/>
    <property type="match status" value="1"/>
</dbReference>
<dbReference type="PROSITE" id="PS00166">
    <property type="entry name" value="ENOYL_COA_HYDRATASE"/>
    <property type="match status" value="1"/>
</dbReference>
<organism evidence="3 4">
    <name type="scientific">Veillonella magna</name>
    <dbReference type="NCBI Taxonomy" id="464322"/>
    <lineage>
        <taxon>Bacteria</taxon>
        <taxon>Bacillati</taxon>
        <taxon>Bacillota</taxon>
        <taxon>Negativicutes</taxon>
        <taxon>Veillonellales</taxon>
        <taxon>Veillonellaceae</taxon>
        <taxon>Veillonella</taxon>
    </lineage>
</organism>
<gene>
    <name evidence="3" type="ORF">H6A01_04495</name>
</gene>
<dbReference type="Gene3D" id="3.90.226.10">
    <property type="entry name" value="2-enoyl-CoA Hydratase, Chain A, domain 1"/>
    <property type="match status" value="1"/>
</dbReference>
<comment type="similarity">
    <text evidence="1 2">Belongs to the enoyl-CoA hydratase/isomerase family.</text>
</comment>